<evidence type="ECO:0000256" key="1">
    <source>
        <dbReference type="ARBA" id="ARBA00004123"/>
    </source>
</evidence>
<dbReference type="STRING" id="283909.R7T6J5"/>
<sequence>MGLSNFHLLFPDACLRCQSENKQEECVVVWGDCNHSFHNCCMSLWVKQNNRCPLCQQEWVVQRIGK</sequence>
<dbReference type="OrthoDB" id="8962942at2759"/>
<evidence type="ECO:0000256" key="8">
    <source>
        <dbReference type="ARBA" id="ARBA00022786"/>
    </source>
</evidence>
<gene>
    <name evidence="13" type="ORF">CAPTEDRAFT_117898</name>
</gene>
<evidence type="ECO:0000256" key="2">
    <source>
        <dbReference type="ARBA" id="ARBA00004496"/>
    </source>
</evidence>
<evidence type="ECO:0000256" key="5">
    <source>
        <dbReference type="ARBA" id="ARBA00022490"/>
    </source>
</evidence>
<evidence type="ECO:0000256" key="9">
    <source>
        <dbReference type="ARBA" id="ARBA00022833"/>
    </source>
</evidence>
<dbReference type="PROSITE" id="PS50089">
    <property type="entry name" value="ZF_RING_2"/>
    <property type="match status" value="1"/>
</dbReference>
<keyword evidence="5" id="KW-0963">Cytoplasm</keyword>
<dbReference type="EMBL" id="AMQN01034655">
    <property type="status" value="NOT_ANNOTATED_CDS"/>
    <property type="molecule type" value="Genomic_DNA"/>
</dbReference>
<dbReference type="Pfam" id="PF12678">
    <property type="entry name" value="zf-rbx1"/>
    <property type="match status" value="1"/>
</dbReference>
<feature type="domain" description="RING-type" evidence="12">
    <location>
        <begin position="14"/>
        <end position="56"/>
    </location>
</feature>
<dbReference type="EMBL" id="KB312585">
    <property type="protein sequence ID" value="ELT86980.1"/>
    <property type="molecule type" value="Genomic_DNA"/>
</dbReference>
<dbReference type="InterPro" id="IPR001841">
    <property type="entry name" value="Znf_RING"/>
</dbReference>
<dbReference type="InterPro" id="IPR051031">
    <property type="entry name" value="RING-box_E3_Ubiquitin_Ligase"/>
</dbReference>
<keyword evidence="15" id="KW-1185">Reference proteome</keyword>
<reference evidence="13 15" key="2">
    <citation type="journal article" date="2013" name="Nature">
        <title>Insights into bilaterian evolution from three spiralian genomes.</title>
        <authorList>
            <person name="Simakov O."/>
            <person name="Marletaz F."/>
            <person name="Cho S.J."/>
            <person name="Edsinger-Gonzales E."/>
            <person name="Havlak P."/>
            <person name="Hellsten U."/>
            <person name="Kuo D.H."/>
            <person name="Larsson T."/>
            <person name="Lv J."/>
            <person name="Arendt D."/>
            <person name="Savage R."/>
            <person name="Osoegawa K."/>
            <person name="de Jong P."/>
            <person name="Grimwood J."/>
            <person name="Chapman J.A."/>
            <person name="Shapiro H."/>
            <person name="Aerts A."/>
            <person name="Otillar R.P."/>
            <person name="Terry A.Y."/>
            <person name="Boore J.L."/>
            <person name="Grigoriev I.V."/>
            <person name="Lindberg D.R."/>
            <person name="Seaver E.C."/>
            <person name="Weisblat D.A."/>
            <person name="Putnam N.H."/>
            <person name="Rokhsar D.S."/>
        </authorList>
    </citation>
    <scope>NUCLEOTIDE SEQUENCE</scope>
    <source>
        <strain evidence="13 15">I ESC-2004</strain>
    </source>
</reference>
<evidence type="ECO:0000313" key="13">
    <source>
        <dbReference type="EMBL" id="ELT86980.1"/>
    </source>
</evidence>
<dbReference type="AlphaFoldDB" id="R7T6J5"/>
<keyword evidence="6" id="KW-0479">Metal-binding</keyword>
<evidence type="ECO:0000259" key="12">
    <source>
        <dbReference type="PROSITE" id="PS50089"/>
    </source>
</evidence>
<comment type="pathway">
    <text evidence="3">Protein modification; protein ubiquitination.</text>
</comment>
<dbReference type="PANTHER" id="PTHR11210">
    <property type="entry name" value="RING BOX"/>
    <property type="match status" value="1"/>
</dbReference>
<keyword evidence="9" id="KW-0862">Zinc</keyword>
<evidence type="ECO:0000313" key="14">
    <source>
        <dbReference type="EnsemblMetazoa" id="CapteP117898"/>
    </source>
</evidence>
<reference evidence="15" key="1">
    <citation type="submission" date="2012-12" db="EMBL/GenBank/DDBJ databases">
        <authorList>
            <person name="Hellsten U."/>
            <person name="Grimwood J."/>
            <person name="Chapman J.A."/>
            <person name="Shapiro H."/>
            <person name="Aerts A."/>
            <person name="Otillar R.P."/>
            <person name="Terry A.Y."/>
            <person name="Boore J.L."/>
            <person name="Simakov O."/>
            <person name="Marletaz F."/>
            <person name="Cho S.-J."/>
            <person name="Edsinger-Gonzales E."/>
            <person name="Havlak P."/>
            <person name="Kuo D.-H."/>
            <person name="Larsson T."/>
            <person name="Lv J."/>
            <person name="Arendt D."/>
            <person name="Savage R."/>
            <person name="Osoegawa K."/>
            <person name="de Jong P."/>
            <person name="Lindberg D.R."/>
            <person name="Seaver E.C."/>
            <person name="Weisblat D.A."/>
            <person name="Putnam N.H."/>
            <person name="Grigoriev I.V."/>
            <person name="Rokhsar D.S."/>
        </authorList>
    </citation>
    <scope>NUCLEOTIDE SEQUENCE</scope>
    <source>
        <strain evidence="15">I ESC-2004</strain>
    </source>
</reference>
<dbReference type="HOGENOM" id="CLU_115512_6_0_1"/>
<keyword evidence="8" id="KW-0833">Ubl conjugation pathway</keyword>
<dbReference type="Proteomes" id="UP000014760">
    <property type="component" value="Unassembled WGS sequence"/>
</dbReference>
<accession>R7T6J5</accession>
<dbReference type="EnsemblMetazoa" id="CapteT117898">
    <property type="protein sequence ID" value="CapteP117898"/>
    <property type="gene ID" value="CapteG117898"/>
</dbReference>
<dbReference type="OMA" id="HSCLRCQ"/>
<name>R7T6J5_CAPTE</name>
<dbReference type="Gene3D" id="3.30.40.10">
    <property type="entry name" value="Zinc/RING finger domain, C3HC4 (zinc finger)"/>
    <property type="match status" value="1"/>
</dbReference>
<dbReference type="InterPro" id="IPR024766">
    <property type="entry name" value="Znf_RING_H2"/>
</dbReference>
<comment type="similarity">
    <text evidence="4">Belongs to the RING-box family.</text>
</comment>
<proteinExistence type="inferred from homology"/>
<evidence type="ECO:0000256" key="3">
    <source>
        <dbReference type="ARBA" id="ARBA00004906"/>
    </source>
</evidence>
<dbReference type="SUPFAM" id="SSF57850">
    <property type="entry name" value="RING/U-box"/>
    <property type="match status" value="1"/>
</dbReference>
<comment type="subcellular location">
    <subcellularLocation>
        <location evidence="2">Cytoplasm</location>
    </subcellularLocation>
    <subcellularLocation>
        <location evidence="1">Nucleus</location>
    </subcellularLocation>
</comment>
<evidence type="ECO:0000256" key="6">
    <source>
        <dbReference type="ARBA" id="ARBA00022723"/>
    </source>
</evidence>
<evidence type="ECO:0000256" key="7">
    <source>
        <dbReference type="ARBA" id="ARBA00022771"/>
    </source>
</evidence>
<dbReference type="GO" id="GO:0005634">
    <property type="term" value="C:nucleus"/>
    <property type="evidence" value="ECO:0007669"/>
    <property type="project" value="UniProtKB-SubCell"/>
</dbReference>
<evidence type="ECO:0000313" key="15">
    <source>
        <dbReference type="Proteomes" id="UP000014760"/>
    </source>
</evidence>
<keyword evidence="7 11" id="KW-0863">Zinc-finger</keyword>
<evidence type="ECO:0000256" key="4">
    <source>
        <dbReference type="ARBA" id="ARBA00009273"/>
    </source>
</evidence>
<dbReference type="GO" id="GO:0005737">
    <property type="term" value="C:cytoplasm"/>
    <property type="evidence" value="ECO:0007669"/>
    <property type="project" value="UniProtKB-SubCell"/>
</dbReference>
<dbReference type="GO" id="GO:0031461">
    <property type="term" value="C:cullin-RING ubiquitin ligase complex"/>
    <property type="evidence" value="ECO:0007669"/>
    <property type="project" value="UniProtKB-ARBA"/>
</dbReference>
<protein>
    <recommendedName>
        <fullName evidence="12">RING-type domain-containing protein</fullName>
    </recommendedName>
</protein>
<keyword evidence="10" id="KW-0539">Nucleus</keyword>
<evidence type="ECO:0000256" key="10">
    <source>
        <dbReference type="ARBA" id="ARBA00023242"/>
    </source>
</evidence>
<dbReference type="InterPro" id="IPR013083">
    <property type="entry name" value="Znf_RING/FYVE/PHD"/>
</dbReference>
<organism evidence="13">
    <name type="scientific">Capitella teleta</name>
    <name type="common">Polychaete worm</name>
    <dbReference type="NCBI Taxonomy" id="283909"/>
    <lineage>
        <taxon>Eukaryota</taxon>
        <taxon>Metazoa</taxon>
        <taxon>Spiralia</taxon>
        <taxon>Lophotrochozoa</taxon>
        <taxon>Annelida</taxon>
        <taxon>Polychaeta</taxon>
        <taxon>Sedentaria</taxon>
        <taxon>Scolecida</taxon>
        <taxon>Capitellidae</taxon>
        <taxon>Capitella</taxon>
    </lineage>
</organism>
<reference evidence="14" key="3">
    <citation type="submission" date="2015-06" db="UniProtKB">
        <authorList>
            <consortium name="EnsemblMetazoa"/>
        </authorList>
    </citation>
    <scope>IDENTIFICATION</scope>
</reference>
<dbReference type="GO" id="GO:0008270">
    <property type="term" value="F:zinc ion binding"/>
    <property type="evidence" value="ECO:0007669"/>
    <property type="project" value="UniProtKB-KW"/>
</dbReference>
<evidence type="ECO:0000256" key="11">
    <source>
        <dbReference type="PROSITE-ProRule" id="PRU00175"/>
    </source>
</evidence>